<proteinExistence type="predicted"/>
<dbReference type="Proteomes" id="UP000221102">
    <property type="component" value="Segment"/>
</dbReference>
<protein>
    <recommendedName>
        <fullName evidence="3">Inhibitor of host toxin/antitoxin system</fullName>
    </recommendedName>
</protein>
<accession>A0A1I9SFB7</accession>
<organism evidence="1 2">
    <name type="scientific">Klebsiella phage vB_KpnP_KpV766</name>
    <dbReference type="NCBI Taxonomy" id="1897431"/>
    <lineage>
        <taxon>Viruses</taxon>
        <taxon>Duplodnaviria</taxon>
        <taxon>Heunggongvirae</taxon>
        <taxon>Uroviricota</taxon>
        <taxon>Caudoviricetes</taxon>
        <taxon>Autographivirales</taxon>
        <taxon>Autotranscriptaviridae</taxon>
        <taxon>Studiervirinae</taxon>
        <taxon>Przondovirus</taxon>
        <taxon>Przondovirus KpV766</taxon>
    </lineage>
</organism>
<dbReference type="Pfam" id="PF17574">
    <property type="entry name" value="TA_inhibitor"/>
    <property type="match status" value="1"/>
</dbReference>
<evidence type="ECO:0000313" key="1">
    <source>
        <dbReference type="EMBL" id="AOZ65547.1"/>
    </source>
</evidence>
<dbReference type="EMBL" id="KX712071">
    <property type="protein sequence ID" value="AOZ65547.1"/>
    <property type="molecule type" value="Genomic_DNA"/>
</dbReference>
<dbReference type="InterPro" id="IPR035151">
    <property type="entry name" value="TA_inhibitor"/>
</dbReference>
<gene>
    <name evidence="1" type="ORF">kpv766_22</name>
</gene>
<evidence type="ECO:0008006" key="3">
    <source>
        <dbReference type="Google" id="ProtNLM"/>
    </source>
</evidence>
<name>A0A1I9SFB7_9CAUD</name>
<sequence>MTTKVKFPGNTIQLSDTVDQWGRKVHINVRNDKVTLVYRWKAKSDNRAHTQRVTLDDTQAARLLASVAVAASVAVGEDKVRDTILRKEVDSTATRLAEASEAK</sequence>
<reference evidence="1 2" key="1">
    <citation type="submission" date="2016-08" db="EMBL/GenBank/DDBJ databases">
        <title>Complete genome sequence of bacteriophage vB_KpnP_KpV766 lytic for Klebsiella pneumoniae.</title>
        <authorList>
            <person name="Komisarova E.V."/>
            <person name="Kislichkina A.A."/>
            <person name="Krasilnikova V.M."/>
            <person name="Myakinina V.P."/>
            <person name="Volozhantsev N.V."/>
        </authorList>
    </citation>
    <scope>NUCLEOTIDE SEQUENCE [LARGE SCALE GENOMIC DNA]</scope>
</reference>
<evidence type="ECO:0000313" key="2">
    <source>
        <dbReference type="Proteomes" id="UP000221102"/>
    </source>
</evidence>